<dbReference type="SUPFAM" id="SSF49373">
    <property type="entry name" value="Invasin/intimin cell-adhesion fragments"/>
    <property type="match status" value="2"/>
</dbReference>
<feature type="compositionally biased region" description="Pro residues" evidence="8">
    <location>
        <begin position="973"/>
        <end position="984"/>
    </location>
</feature>
<feature type="compositionally biased region" description="Pro residues" evidence="8">
    <location>
        <begin position="741"/>
        <end position="753"/>
    </location>
</feature>
<dbReference type="Pfam" id="PF02368">
    <property type="entry name" value="Big_2"/>
    <property type="match status" value="1"/>
</dbReference>
<feature type="region of interest" description="Disordered" evidence="8">
    <location>
        <begin position="772"/>
        <end position="795"/>
    </location>
</feature>
<keyword evidence="11" id="KW-1185">Reference proteome</keyword>
<dbReference type="PANTHER" id="PTHR43289:SF6">
    <property type="entry name" value="SERINE_THREONINE-PROTEIN KINASE NEKL-3"/>
    <property type="match status" value="1"/>
</dbReference>
<organism evidence="10 11">
    <name type="scientific">Roseisolibacter agri</name>
    <dbReference type="NCBI Taxonomy" id="2014610"/>
    <lineage>
        <taxon>Bacteria</taxon>
        <taxon>Pseudomonadati</taxon>
        <taxon>Gemmatimonadota</taxon>
        <taxon>Gemmatimonadia</taxon>
        <taxon>Gemmatimonadales</taxon>
        <taxon>Gemmatimonadaceae</taxon>
        <taxon>Roseisolibacter</taxon>
    </lineage>
</organism>
<dbReference type="PROSITE" id="PS00108">
    <property type="entry name" value="PROTEIN_KINASE_ST"/>
    <property type="match status" value="1"/>
</dbReference>
<feature type="compositionally biased region" description="Pro residues" evidence="8">
    <location>
        <begin position="880"/>
        <end position="890"/>
    </location>
</feature>
<dbReference type="RefSeq" id="WP_284350564.1">
    <property type="nucleotide sequence ID" value="NZ_BRXS01000004.1"/>
</dbReference>
<evidence type="ECO:0000313" key="10">
    <source>
        <dbReference type="EMBL" id="GLC26096.1"/>
    </source>
</evidence>
<dbReference type="InterPro" id="IPR011009">
    <property type="entry name" value="Kinase-like_dom_sf"/>
</dbReference>
<evidence type="ECO:0000256" key="2">
    <source>
        <dbReference type="ARBA" id="ARBA00022527"/>
    </source>
</evidence>
<dbReference type="CDD" id="cd14014">
    <property type="entry name" value="STKc_PknB_like"/>
    <property type="match status" value="1"/>
</dbReference>
<dbReference type="InterPro" id="IPR008271">
    <property type="entry name" value="Ser/Thr_kinase_AS"/>
</dbReference>
<feature type="compositionally biased region" description="Pro residues" evidence="8">
    <location>
        <begin position="684"/>
        <end position="706"/>
    </location>
</feature>
<protein>
    <recommendedName>
        <fullName evidence="1">non-specific serine/threonine protein kinase</fullName>
        <ecNumber evidence="1">2.7.11.1</ecNumber>
    </recommendedName>
</protein>
<dbReference type="InterPro" id="IPR003343">
    <property type="entry name" value="Big_2"/>
</dbReference>
<dbReference type="AlphaFoldDB" id="A0AA37V735"/>
<reference evidence="10" key="1">
    <citation type="submission" date="2022-08" db="EMBL/GenBank/DDBJ databases">
        <title>Draft genome sequencing of Roseisolibacter agri AW1220.</title>
        <authorList>
            <person name="Tobiishi Y."/>
            <person name="Tonouchi A."/>
        </authorList>
    </citation>
    <scope>NUCLEOTIDE SEQUENCE</scope>
    <source>
        <strain evidence="10">AW1220</strain>
    </source>
</reference>
<dbReference type="Proteomes" id="UP001161325">
    <property type="component" value="Unassembled WGS sequence"/>
</dbReference>
<keyword evidence="6 7" id="KW-0067">ATP-binding</keyword>
<feature type="compositionally biased region" description="Basic and acidic residues" evidence="8">
    <location>
        <begin position="903"/>
        <end position="954"/>
    </location>
</feature>
<dbReference type="PANTHER" id="PTHR43289">
    <property type="entry name" value="MITOGEN-ACTIVATED PROTEIN KINASE KINASE KINASE 20-RELATED"/>
    <property type="match status" value="1"/>
</dbReference>
<dbReference type="SMART" id="SM00220">
    <property type="entry name" value="S_TKc"/>
    <property type="match status" value="1"/>
</dbReference>
<feature type="region of interest" description="Disordered" evidence="8">
    <location>
        <begin position="1"/>
        <end position="38"/>
    </location>
</feature>
<keyword evidence="4 7" id="KW-0547">Nucleotide-binding</keyword>
<evidence type="ECO:0000256" key="4">
    <source>
        <dbReference type="ARBA" id="ARBA00022741"/>
    </source>
</evidence>
<keyword evidence="3" id="KW-0808">Transferase</keyword>
<evidence type="ECO:0000256" key="6">
    <source>
        <dbReference type="ARBA" id="ARBA00022840"/>
    </source>
</evidence>
<feature type="region of interest" description="Disordered" evidence="8">
    <location>
        <begin position="845"/>
        <end position="990"/>
    </location>
</feature>
<dbReference type="Gene3D" id="1.10.510.10">
    <property type="entry name" value="Transferase(Phosphotransferase) domain 1"/>
    <property type="match status" value="1"/>
</dbReference>
<evidence type="ECO:0000259" key="9">
    <source>
        <dbReference type="PROSITE" id="PS50011"/>
    </source>
</evidence>
<dbReference type="PROSITE" id="PS50011">
    <property type="entry name" value="PROTEIN_KINASE_DOM"/>
    <property type="match status" value="1"/>
</dbReference>
<proteinExistence type="predicted"/>
<dbReference type="InterPro" id="IPR000719">
    <property type="entry name" value="Prot_kinase_dom"/>
</dbReference>
<dbReference type="Gene3D" id="2.60.40.1080">
    <property type="match status" value="3"/>
</dbReference>
<evidence type="ECO:0000256" key="7">
    <source>
        <dbReference type="PROSITE-ProRule" id="PRU10141"/>
    </source>
</evidence>
<dbReference type="SUPFAM" id="SSF56112">
    <property type="entry name" value="Protein kinase-like (PK-like)"/>
    <property type="match status" value="1"/>
</dbReference>
<dbReference type="EC" id="2.7.11.1" evidence="1"/>
<evidence type="ECO:0000256" key="1">
    <source>
        <dbReference type="ARBA" id="ARBA00012513"/>
    </source>
</evidence>
<dbReference type="SMART" id="SM00635">
    <property type="entry name" value="BID_2"/>
    <property type="match status" value="3"/>
</dbReference>
<accession>A0AA37V735</accession>
<feature type="region of interest" description="Disordered" evidence="8">
    <location>
        <begin position="682"/>
        <end position="706"/>
    </location>
</feature>
<keyword evidence="5" id="KW-0418">Kinase</keyword>
<dbReference type="Gene3D" id="3.30.200.20">
    <property type="entry name" value="Phosphorylase Kinase, domain 1"/>
    <property type="match status" value="1"/>
</dbReference>
<feature type="compositionally biased region" description="Polar residues" evidence="8">
    <location>
        <begin position="19"/>
        <end position="29"/>
    </location>
</feature>
<evidence type="ECO:0000256" key="5">
    <source>
        <dbReference type="ARBA" id="ARBA00022777"/>
    </source>
</evidence>
<dbReference type="PROSITE" id="PS00107">
    <property type="entry name" value="PROTEIN_KINASE_ATP"/>
    <property type="match status" value="1"/>
</dbReference>
<feature type="compositionally biased region" description="Polar residues" evidence="8">
    <location>
        <begin position="851"/>
        <end position="870"/>
    </location>
</feature>
<feature type="compositionally biased region" description="Pro residues" evidence="8">
    <location>
        <begin position="777"/>
        <end position="795"/>
    </location>
</feature>
<feature type="domain" description="Protein kinase" evidence="9">
    <location>
        <begin position="56"/>
        <end position="311"/>
    </location>
</feature>
<comment type="caution">
    <text evidence="10">The sequence shown here is derived from an EMBL/GenBank/DDBJ whole genome shotgun (WGS) entry which is preliminary data.</text>
</comment>
<dbReference type="Pfam" id="PF00069">
    <property type="entry name" value="Pkinase"/>
    <property type="match status" value="1"/>
</dbReference>
<dbReference type="FunFam" id="1.10.510.10:FF:000021">
    <property type="entry name" value="Serine/threonine protein kinase"/>
    <property type="match status" value="1"/>
</dbReference>
<name>A0AA37V735_9BACT</name>
<dbReference type="InterPro" id="IPR008964">
    <property type="entry name" value="Invasin/intimin_cell_adhesion"/>
</dbReference>
<feature type="binding site" evidence="7">
    <location>
        <position position="85"/>
    </location>
    <ligand>
        <name>ATP</name>
        <dbReference type="ChEBI" id="CHEBI:30616"/>
    </ligand>
</feature>
<evidence type="ECO:0000313" key="11">
    <source>
        <dbReference type="Proteomes" id="UP001161325"/>
    </source>
</evidence>
<dbReference type="EMBL" id="BRXS01000004">
    <property type="protein sequence ID" value="GLC26096.1"/>
    <property type="molecule type" value="Genomic_DNA"/>
</dbReference>
<gene>
    <name evidence="10" type="ORF">rosag_26090</name>
</gene>
<evidence type="ECO:0000256" key="8">
    <source>
        <dbReference type="SAM" id="MobiDB-lite"/>
    </source>
</evidence>
<sequence>MPVAVRSGPSTPAYGAGSTPATSDRSPTPDTAADSARHTSWRHVAAHLQAALRGEFTIEREIGRGGMAAVYLARELRLDRWVALKVMSPSLLSGHGMVERFQQEAVTVANLSHANIVTIHSVRDVDDLHCFVMQYVEGRALDRILHEVRRLPLAAVQSALFQVGSALSYAHRRGVIHRDIKPANILIDTNGDAIVTDFGIAKVAEATGHTQTGVLIGTPSYMSPEQCLGVKVTASADQYALGLVAYELLAGQLPFTGPSLVVLQAQISQTPTPLEELAPDCPPEVAAAVMRMLAKDPVDRFPSIAQAVAALGGGPLGEDDPLRATLAVMAGAVPPKPPAPVPASVQVTLPDGRWEAGDALQASAIVIGSDEQPMPDVAVQWATDDTGVLRVDAETGSVTLLAPGRAMVRATAGDATGETALDVEAPRPDRIEIDAPPARLRACESWRPVVTVRDRRGAAMDVPVTLSVDDADVAVVADGAVDAVNPGTTTLRVTVDALTHEVPLRVAPAAVASVEVTAPDASLEVGERSHLTARALDGRGRVLHDAMVGWRSSAPDVATVNREGVVSALAAGSATIRAESSGHDATVALQVRPAAVASLTLSSPIGALHVGERARLSAIVRDRRGATLDRPLRWTTLDPKVLTVTPDGEVEARGLGVGVVTVECEGQQATAEVGVMVSSVTELFPPPPPPPAPPAAPPVRTPEPPTVPVEVAALTPEPEPVAPAPVLETPAVEEPVAASPAPAPVVPDEPPPRPTHKLDVTQFQVMPRLTPRESMPVAPPAPVAPREPAPTPPAPVAEPVAASLPPTTVEAPVPARPLSPRLIGAGVAAALVAIIAWWLASGEPEAPVNASAPQGQSGMVATADSASPPTADSIVAPAASPAPTPPPAPAPVATAPTPAAPPKAKEEPPAKSAAETRREEQERRRAEAQREAEARREEDARREAEARRVADSTRRAALAAAAARPAPTATLPAPTPTPAAPPRVPTTDSPLVNAAAANESRAGMQRAMSAYVSAIGARSIGELQRAFPSMPTNVRRGWEAMFGAVGNLNAQASDVQVTPIDGETGSGEMSLSVSYNNPANKRPCTQVTRVRMRLVRSGATWQINSIQQLSSSSSSGCQG</sequence>
<feature type="region of interest" description="Disordered" evidence="8">
    <location>
        <begin position="734"/>
        <end position="756"/>
    </location>
</feature>
<evidence type="ECO:0000256" key="3">
    <source>
        <dbReference type="ARBA" id="ARBA00022679"/>
    </source>
</evidence>
<feature type="compositionally biased region" description="Low complexity" evidence="8">
    <location>
        <begin position="955"/>
        <end position="972"/>
    </location>
</feature>
<keyword evidence="2" id="KW-0723">Serine/threonine-protein kinase</keyword>
<dbReference type="InterPro" id="IPR017441">
    <property type="entry name" value="Protein_kinase_ATP_BS"/>
</dbReference>
<dbReference type="GO" id="GO:0004674">
    <property type="term" value="F:protein serine/threonine kinase activity"/>
    <property type="evidence" value="ECO:0007669"/>
    <property type="project" value="UniProtKB-KW"/>
</dbReference>
<dbReference type="GO" id="GO:0005524">
    <property type="term" value="F:ATP binding"/>
    <property type="evidence" value="ECO:0007669"/>
    <property type="project" value="UniProtKB-UniRule"/>
</dbReference>